<feature type="compositionally biased region" description="Pro residues" evidence="1">
    <location>
        <begin position="891"/>
        <end position="902"/>
    </location>
</feature>
<feature type="compositionally biased region" description="Basic and acidic residues" evidence="1">
    <location>
        <begin position="104"/>
        <end position="115"/>
    </location>
</feature>
<feature type="transmembrane region" description="Helical" evidence="2">
    <location>
        <begin position="799"/>
        <end position="823"/>
    </location>
</feature>
<dbReference type="PANTHER" id="PTHR37544:SF3">
    <property type="entry name" value="SPRAY"/>
    <property type="match status" value="1"/>
</dbReference>
<keyword evidence="2" id="KW-0812">Transmembrane</keyword>
<comment type="caution">
    <text evidence="3">The sequence shown here is derived from an EMBL/GenBank/DDBJ whole genome shotgun (WGS) entry which is preliminary data.</text>
</comment>
<dbReference type="InterPro" id="IPR021840">
    <property type="entry name" value="DUF3433"/>
</dbReference>
<keyword evidence="2" id="KW-0472">Membrane</keyword>
<keyword evidence="2" id="KW-1133">Transmembrane helix</keyword>
<reference evidence="3 4" key="1">
    <citation type="journal article" date="2019" name="PLoS ONE">
        <title>Comparative genome analysis indicates high evolutionary potential of pathogenicity genes in Colletotrichum tanaceti.</title>
        <authorList>
            <person name="Lelwala R.V."/>
            <person name="Korhonen P.K."/>
            <person name="Young N.D."/>
            <person name="Scott J.B."/>
            <person name="Ades P.A."/>
            <person name="Gasser R.B."/>
            <person name="Taylor P.W.J."/>
        </authorList>
    </citation>
    <scope>NUCLEOTIDE SEQUENCE [LARGE SCALE GENOMIC DNA]</scope>
    <source>
        <strain evidence="3">BRIP57314</strain>
    </source>
</reference>
<feature type="region of interest" description="Disordered" evidence="1">
    <location>
        <begin position="887"/>
        <end position="914"/>
    </location>
</feature>
<feature type="transmembrane region" description="Helical" evidence="2">
    <location>
        <begin position="734"/>
        <end position="754"/>
    </location>
</feature>
<feature type="compositionally biased region" description="Low complexity" evidence="1">
    <location>
        <begin position="75"/>
        <end position="91"/>
    </location>
</feature>
<evidence type="ECO:0000256" key="2">
    <source>
        <dbReference type="SAM" id="Phobius"/>
    </source>
</evidence>
<evidence type="ECO:0000256" key="1">
    <source>
        <dbReference type="SAM" id="MobiDB-lite"/>
    </source>
</evidence>
<sequence>MSVVNKSTIRRKPVGKGGAVLESDPSAAVSGNTHKSQIVDDMTSSRAPGKPRSTEYNGNSGNIHGWIPRSPEGLPTTVHPPSRPTTPSSTSDGLISPEEDGPVDDGHPRKDVEERHQHEGHVSFYFSRLFLVGIATIFVLMIVALELLNLFSKRNKGIAPVDERNHYLWTYGPTFVLTLFVALWGQLEHRTKHLMPWMAMSNGPVDAPQGLLLDYITPMTISSLFKSARRKHFLVTLGILGSLTLRALVVVSTGLLSVQQQTMAAGATISVLDQFNLSRNLPIVAVDAGVTIWGVHHKGVAYPPGTTEKVAAQSFMVSGYEGKHTASAPVAVFEADFESCYEFSWAFPQGFLTKLTLEKVASEAERAVFASYCERNGGGSILPLLKEGPNFFVRTNTVDKCAVEERDADSHRVYASIIYNMTSSLVGAATMFCKPKYTLTRRNVTIASNSGQAGRIVAVDDEVLEHMSLGGPPAVELTNFVATSISSATKGLSRKQGVPFSTTTLWWSVMNFTDPQPTRADLGDASRFPDLFRRVFKTVAAISVKARKMDSVDERVPGGLTHESNRLVVEEVSLRVMQSLLALLAVVSLAFCFFPLTSLPTRSGFMLTLASILNHSPQLSRVLENTGQMDKPWFRQRLSRFRFYLLPGNNAAQVTIGVQPKKARLATPSRAAGAADEDASPEEQWWKPMATGIPYRSFLIAITVAVVVTLEVLLQQSIKHGGLATVSTDGYTKYGWLFVPALVSGGLALAYNTVDTTNRLLHPFQQLRAANGPNLLAMRYDPLGKVTMTATAHAFRNRYLALAAGMFTSLLGPLLTIAASGLFSPSLVPGSQRVEVRLTGWFDVSTASLNDSMYSGSSNTDSVLSQAILFNNASYMKGTYETFAFPQIELPAPPPPPPPPPTGKNNASADGSRSGTISLAVRLPAVRGQLNCTKYASFRGQQYWSREDTRRQSYMIPIDPPLNCVAPRHSKITDGRDRSKLLLAGEQTRRPAEGAFAWQADRWWSRPVDNMEVIRRLDHWSPFDVCMDGRQHIFFTFGHHTNMTTHEVQVLHCMPYLESVTVDAKFSMPDLESPQDAADAPVAVEGTARTWDSGPGGDNSVMFPDLMHVSSDWDRPPRVDGFFQALTTGRDAVPLAEVADLGAVDETMAKMNTLYQILVAQSLSEHYRSGVPGGGGDDDDDDDGTTLPPNGFLPVVEGDIVDGSRVRLLQSPISTRILEGLLLTMLACSLVVFALAGPAGILPKNPGSIASRMSLLASSTLLDHMDAADHFGGVSRSSYIKGKAGATAVLETEADTREFFGEDTLSLGWWHSADGGSSGSRYGIDIGLADSSPRLAR</sequence>
<dbReference type="EMBL" id="PJEX01000305">
    <property type="protein sequence ID" value="TKW51442.1"/>
    <property type="molecule type" value="Genomic_DNA"/>
</dbReference>
<gene>
    <name evidence="3" type="ORF">CTA1_3474</name>
</gene>
<name>A0A4U6X7I1_9PEZI</name>
<feature type="transmembrane region" description="Helical" evidence="2">
    <location>
        <begin position="168"/>
        <end position="187"/>
    </location>
</feature>
<feature type="compositionally biased region" description="Polar residues" evidence="1">
    <location>
        <begin position="903"/>
        <end position="914"/>
    </location>
</feature>
<feature type="transmembrane region" description="Helical" evidence="2">
    <location>
        <begin position="233"/>
        <end position="256"/>
    </location>
</feature>
<feature type="transmembrane region" description="Helical" evidence="2">
    <location>
        <begin position="1220"/>
        <end position="1242"/>
    </location>
</feature>
<evidence type="ECO:0000313" key="4">
    <source>
        <dbReference type="Proteomes" id="UP000310108"/>
    </source>
</evidence>
<feature type="region of interest" description="Disordered" evidence="1">
    <location>
        <begin position="1168"/>
        <end position="1188"/>
    </location>
</feature>
<proteinExistence type="predicted"/>
<dbReference type="Proteomes" id="UP000310108">
    <property type="component" value="Unassembled WGS sequence"/>
</dbReference>
<feature type="compositionally biased region" description="Polar residues" evidence="1">
    <location>
        <begin position="29"/>
        <end position="46"/>
    </location>
</feature>
<feature type="transmembrane region" description="Helical" evidence="2">
    <location>
        <begin position="693"/>
        <end position="714"/>
    </location>
</feature>
<accession>A0A4U6X7I1</accession>
<evidence type="ECO:0000313" key="3">
    <source>
        <dbReference type="EMBL" id="TKW51442.1"/>
    </source>
</evidence>
<organism evidence="3 4">
    <name type="scientific">Colletotrichum tanaceti</name>
    <dbReference type="NCBI Taxonomy" id="1306861"/>
    <lineage>
        <taxon>Eukaryota</taxon>
        <taxon>Fungi</taxon>
        <taxon>Dikarya</taxon>
        <taxon>Ascomycota</taxon>
        <taxon>Pezizomycotina</taxon>
        <taxon>Sordariomycetes</taxon>
        <taxon>Hypocreomycetidae</taxon>
        <taxon>Glomerellales</taxon>
        <taxon>Glomerellaceae</taxon>
        <taxon>Colletotrichum</taxon>
        <taxon>Colletotrichum destructivum species complex</taxon>
    </lineage>
</organism>
<feature type="region of interest" description="Disordered" evidence="1">
    <location>
        <begin position="1"/>
        <end position="115"/>
    </location>
</feature>
<dbReference type="PANTHER" id="PTHR37544">
    <property type="entry name" value="SPRAY-RELATED"/>
    <property type="match status" value="1"/>
</dbReference>
<feature type="transmembrane region" description="Helical" evidence="2">
    <location>
        <begin position="576"/>
        <end position="596"/>
    </location>
</feature>
<dbReference type="Pfam" id="PF11915">
    <property type="entry name" value="DUF3433"/>
    <property type="match status" value="2"/>
</dbReference>
<dbReference type="STRING" id="1306861.A0A4U6X7I1"/>
<protein>
    <submittedName>
        <fullName evidence="3">Uncharacterized protein</fullName>
    </submittedName>
</protein>
<feature type="transmembrane region" description="Helical" evidence="2">
    <location>
        <begin position="125"/>
        <end position="148"/>
    </location>
</feature>
<keyword evidence="4" id="KW-1185">Reference proteome</keyword>